<keyword evidence="3" id="KW-0393">Immunoglobulin domain</keyword>
<evidence type="ECO:0000256" key="3">
    <source>
        <dbReference type="ARBA" id="ARBA00023319"/>
    </source>
</evidence>
<accession>A0ABV0TS37</accession>
<dbReference type="Pfam" id="PF07686">
    <property type="entry name" value="V-set"/>
    <property type="match status" value="1"/>
</dbReference>
<dbReference type="InterPro" id="IPR013106">
    <property type="entry name" value="Ig_V-set"/>
</dbReference>
<feature type="region of interest" description="Disordered" evidence="4">
    <location>
        <begin position="1"/>
        <end position="23"/>
    </location>
</feature>
<dbReference type="InterPro" id="IPR050504">
    <property type="entry name" value="IgSF_BTN/MOG"/>
</dbReference>
<evidence type="ECO:0000259" key="5">
    <source>
        <dbReference type="PROSITE" id="PS50835"/>
    </source>
</evidence>
<evidence type="ECO:0000256" key="4">
    <source>
        <dbReference type="SAM" id="MobiDB-lite"/>
    </source>
</evidence>
<evidence type="ECO:0000256" key="1">
    <source>
        <dbReference type="ARBA" id="ARBA00004370"/>
    </source>
</evidence>
<protein>
    <recommendedName>
        <fullName evidence="5">Ig-like domain-containing protein</fullName>
    </recommendedName>
</protein>
<gene>
    <name evidence="6" type="ORF">ILYODFUR_034202</name>
</gene>
<dbReference type="InterPro" id="IPR007110">
    <property type="entry name" value="Ig-like_dom"/>
</dbReference>
<feature type="domain" description="Ig-like" evidence="5">
    <location>
        <begin position="9"/>
        <end position="113"/>
    </location>
</feature>
<sequence length="145" mass="16287">MTSADFFSPADQRNITGKPGQNITLPCHDSAKDIITVEWKKRGLEPEYVLRYRNNHTDPESQHLSFKNRVYLQDRQIKDGNLSLVLENTTSNDTGTFNCEIRIKGSRGSKTIGIINLTVKSGYRGGSAQLAICLSVFSYFLLMVL</sequence>
<dbReference type="InterPro" id="IPR003599">
    <property type="entry name" value="Ig_sub"/>
</dbReference>
<dbReference type="PANTHER" id="PTHR24100:SF151">
    <property type="entry name" value="ICOS LIGAND"/>
    <property type="match status" value="1"/>
</dbReference>
<proteinExistence type="predicted"/>
<dbReference type="SUPFAM" id="SSF48726">
    <property type="entry name" value="Immunoglobulin"/>
    <property type="match status" value="1"/>
</dbReference>
<keyword evidence="7" id="KW-1185">Reference proteome</keyword>
<dbReference type="Gene3D" id="2.60.40.10">
    <property type="entry name" value="Immunoglobulins"/>
    <property type="match status" value="1"/>
</dbReference>
<dbReference type="InterPro" id="IPR013783">
    <property type="entry name" value="Ig-like_fold"/>
</dbReference>
<comment type="caution">
    <text evidence="6">The sequence shown here is derived from an EMBL/GenBank/DDBJ whole genome shotgun (WGS) entry which is preliminary data.</text>
</comment>
<dbReference type="PROSITE" id="PS50835">
    <property type="entry name" value="IG_LIKE"/>
    <property type="match status" value="1"/>
</dbReference>
<dbReference type="SMART" id="SM00409">
    <property type="entry name" value="IG"/>
    <property type="match status" value="1"/>
</dbReference>
<dbReference type="Proteomes" id="UP001482620">
    <property type="component" value="Unassembled WGS sequence"/>
</dbReference>
<evidence type="ECO:0000313" key="7">
    <source>
        <dbReference type="Proteomes" id="UP001482620"/>
    </source>
</evidence>
<dbReference type="PANTHER" id="PTHR24100">
    <property type="entry name" value="BUTYROPHILIN"/>
    <property type="match status" value="1"/>
</dbReference>
<dbReference type="SMART" id="SM00406">
    <property type="entry name" value="IGv"/>
    <property type="match status" value="1"/>
</dbReference>
<comment type="subcellular location">
    <subcellularLocation>
        <location evidence="1">Membrane</location>
    </subcellularLocation>
</comment>
<reference evidence="6 7" key="1">
    <citation type="submission" date="2021-06" db="EMBL/GenBank/DDBJ databases">
        <authorList>
            <person name="Palmer J.M."/>
        </authorList>
    </citation>
    <scope>NUCLEOTIDE SEQUENCE [LARGE SCALE GENOMIC DNA]</scope>
    <source>
        <strain evidence="7">if_2019</strain>
        <tissue evidence="6">Muscle</tissue>
    </source>
</reference>
<evidence type="ECO:0000313" key="6">
    <source>
        <dbReference type="EMBL" id="MEQ2234703.1"/>
    </source>
</evidence>
<dbReference type="InterPro" id="IPR036179">
    <property type="entry name" value="Ig-like_dom_sf"/>
</dbReference>
<evidence type="ECO:0000256" key="2">
    <source>
        <dbReference type="ARBA" id="ARBA00023136"/>
    </source>
</evidence>
<name>A0ABV0TS37_9TELE</name>
<keyword evidence="2" id="KW-0472">Membrane</keyword>
<organism evidence="6 7">
    <name type="scientific">Ilyodon furcidens</name>
    <name type="common">goldbreast splitfin</name>
    <dbReference type="NCBI Taxonomy" id="33524"/>
    <lineage>
        <taxon>Eukaryota</taxon>
        <taxon>Metazoa</taxon>
        <taxon>Chordata</taxon>
        <taxon>Craniata</taxon>
        <taxon>Vertebrata</taxon>
        <taxon>Euteleostomi</taxon>
        <taxon>Actinopterygii</taxon>
        <taxon>Neopterygii</taxon>
        <taxon>Teleostei</taxon>
        <taxon>Neoteleostei</taxon>
        <taxon>Acanthomorphata</taxon>
        <taxon>Ovalentaria</taxon>
        <taxon>Atherinomorphae</taxon>
        <taxon>Cyprinodontiformes</taxon>
        <taxon>Goodeidae</taxon>
        <taxon>Ilyodon</taxon>
    </lineage>
</organism>
<dbReference type="EMBL" id="JAHRIQ010040834">
    <property type="protein sequence ID" value="MEQ2234703.1"/>
    <property type="molecule type" value="Genomic_DNA"/>
</dbReference>